<comment type="catalytic activity">
    <reaction evidence="1 5 6">
        <text>[protein]-peptidylproline (omega=180) = [protein]-peptidylproline (omega=0)</text>
        <dbReference type="Rhea" id="RHEA:16237"/>
        <dbReference type="Rhea" id="RHEA-COMP:10747"/>
        <dbReference type="Rhea" id="RHEA-COMP:10748"/>
        <dbReference type="ChEBI" id="CHEBI:83833"/>
        <dbReference type="ChEBI" id="CHEBI:83834"/>
        <dbReference type="EC" id="5.2.1.8"/>
    </reaction>
</comment>
<keyword evidence="4 5" id="KW-0413">Isomerase</keyword>
<dbReference type="InterPro" id="IPR036944">
    <property type="entry name" value="PPIase_FKBP_N_sf"/>
</dbReference>
<dbReference type="InterPro" id="IPR000774">
    <property type="entry name" value="PPIase_FKBP_N"/>
</dbReference>
<dbReference type="GO" id="GO:0003755">
    <property type="term" value="F:peptidyl-prolyl cis-trans isomerase activity"/>
    <property type="evidence" value="ECO:0007669"/>
    <property type="project" value="UniProtKB-UniRule"/>
</dbReference>
<proteinExistence type="inferred from homology"/>
<dbReference type="EC" id="5.2.1.8" evidence="6"/>
<dbReference type="PANTHER" id="PTHR43811">
    <property type="entry name" value="FKBP-TYPE PEPTIDYL-PROLYL CIS-TRANS ISOMERASE FKPA"/>
    <property type="match status" value="1"/>
</dbReference>
<feature type="signal peptide" evidence="7">
    <location>
        <begin position="1"/>
        <end position="21"/>
    </location>
</feature>
<protein>
    <recommendedName>
        <fullName evidence="6">Peptidyl-prolyl cis-trans isomerase</fullName>
        <ecNumber evidence="6">5.2.1.8</ecNumber>
    </recommendedName>
</protein>
<keyword evidence="10" id="KW-1185">Reference proteome</keyword>
<dbReference type="SUPFAM" id="SSF54534">
    <property type="entry name" value="FKBP-like"/>
    <property type="match status" value="1"/>
</dbReference>
<dbReference type="Gene3D" id="1.10.287.460">
    <property type="entry name" value="Peptidyl-prolyl cis-trans isomerase, FKBP-type, N-terminal domain"/>
    <property type="match status" value="1"/>
</dbReference>
<dbReference type="GO" id="GO:0006457">
    <property type="term" value="P:protein folding"/>
    <property type="evidence" value="ECO:0007669"/>
    <property type="project" value="InterPro"/>
</dbReference>
<dbReference type="Proteomes" id="UP000245462">
    <property type="component" value="Unassembled WGS sequence"/>
</dbReference>
<accession>A0A2U1F875</accession>
<dbReference type="Pfam" id="PF00254">
    <property type="entry name" value="FKBP_C"/>
    <property type="match status" value="1"/>
</dbReference>
<comment type="similarity">
    <text evidence="2 6">Belongs to the FKBP-type PPIase family.</text>
</comment>
<comment type="caution">
    <text evidence="9">The sequence shown here is derived from an EMBL/GenBank/DDBJ whole genome shotgun (WGS) entry which is preliminary data.</text>
</comment>
<organism evidence="9 10">
    <name type="scientific">Porphyromonas loveana</name>
    <dbReference type="NCBI Taxonomy" id="1884669"/>
    <lineage>
        <taxon>Bacteria</taxon>
        <taxon>Pseudomonadati</taxon>
        <taxon>Bacteroidota</taxon>
        <taxon>Bacteroidia</taxon>
        <taxon>Bacteroidales</taxon>
        <taxon>Porphyromonadaceae</taxon>
        <taxon>Porphyromonas</taxon>
    </lineage>
</organism>
<feature type="chain" id="PRO_5015744476" description="Peptidyl-prolyl cis-trans isomerase" evidence="7">
    <location>
        <begin position="22"/>
        <end position="272"/>
    </location>
</feature>
<evidence type="ECO:0000256" key="4">
    <source>
        <dbReference type="ARBA" id="ARBA00023235"/>
    </source>
</evidence>
<evidence type="ECO:0000256" key="7">
    <source>
        <dbReference type="SAM" id="SignalP"/>
    </source>
</evidence>
<dbReference type="AlphaFoldDB" id="A0A2U1F875"/>
<dbReference type="OrthoDB" id="9814548at2"/>
<dbReference type="RefSeq" id="WP_116679726.1">
    <property type="nucleotide sequence ID" value="NZ_JBGXZY010000053.1"/>
</dbReference>
<dbReference type="Pfam" id="PF01346">
    <property type="entry name" value="FKBP_N"/>
    <property type="match status" value="1"/>
</dbReference>
<dbReference type="InterPro" id="IPR046357">
    <property type="entry name" value="PPIase_dom_sf"/>
</dbReference>
<keyword evidence="3 5" id="KW-0697">Rotamase</keyword>
<dbReference type="PROSITE" id="PS50059">
    <property type="entry name" value="FKBP_PPIASE"/>
    <property type="match status" value="1"/>
</dbReference>
<evidence type="ECO:0000313" key="9">
    <source>
        <dbReference type="EMBL" id="PVZ08368.1"/>
    </source>
</evidence>
<feature type="domain" description="PPIase FKBP-type" evidence="8">
    <location>
        <begin position="156"/>
        <end position="242"/>
    </location>
</feature>
<gene>
    <name evidence="9" type="ORF">C7382_11320</name>
</gene>
<evidence type="ECO:0000256" key="1">
    <source>
        <dbReference type="ARBA" id="ARBA00000971"/>
    </source>
</evidence>
<evidence type="ECO:0000313" key="10">
    <source>
        <dbReference type="Proteomes" id="UP000245462"/>
    </source>
</evidence>
<dbReference type="EMBL" id="QEKY01000013">
    <property type="protein sequence ID" value="PVZ08368.1"/>
    <property type="molecule type" value="Genomic_DNA"/>
</dbReference>
<dbReference type="Gene3D" id="3.10.50.40">
    <property type="match status" value="1"/>
</dbReference>
<sequence length="272" mass="30126">MKRVLILASVALLATNLSAFAKKPPKKESEQQAIASTVKPITTFADSIAYAYGISGAVNYLNYTEKVPGDSLDRALIVRAFDEVLSGKPTAVTPEVANEMIRKYFQEVQTKMKNETLAAGKAYQEEYKKQQGVKQTESGLLYRVLKAGEGPHPTVQDTVLVHYVGKNIEGKEFDSSYSRNEPARFNLLQVIPGWTEGVCLMQKGAKFEMVIPAELAYGDRSMGELLKPNSTLFFEVELLEIMPYVEKPTIVKSLNNKSTGNKPAQAQQPKKK</sequence>
<evidence type="ECO:0000256" key="5">
    <source>
        <dbReference type="PROSITE-ProRule" id="PRU00277"/>
    </source>
</evidence>
<evidence type="ECO:0000256" key="6">
    <source>
        <dbReference type="RuleBase" id="RU003915"/>
    </source>
</evidence>
<dbReference type="GeneID" id="94551190"/>
<evidence type="ECO:0000256" key="3">
    <source>
        <dbReference type="ARBA" id="ARBA00023110"/>
    </source>
</evidence>
<evidence type="ECO:0000256" key="2">
    <source>
        <dbReference type="ARBA" id="ARBA00006577"/>
    </source>
</evidence>
<dbReference type="PANTHER" id="PTHR43811:SF19">
    <property type="entry name" value="39 KDA FK506-BINDING NUCLEAR PROTEIN"/>
    <property type="match status" value="1"/>
</dbReference>
<dbReference type="InterPro" id="IPR001179">
    <property type="entry name" value="PPIase_FKBP_dom"/>
</dbReference>
<reference evidence="9 10" key="1">
    <citation type="submission" date="2018-04" db="EMBL/GenBank/DDBJ databases">
        <title>Genomic Encyclopedia of Type Strains, Phase IV (KMG-IV): sequencing the most valuable type-strain genomes for metagenomic binning, comparative biology and taxonomic classification.</title>
        <authorList>
            <person name="Goeker M."/>
        </authorList>
    </citation>
    <scope>NUCLEOTIDE SEQUENCE [LARGE SCALE GENOMIC DNA]</scope>
    <source>
        <strain evidence="9 10">DSM 28520</strain>
    </source>
</reference>
<keyword evidence="7" id="KW-0732">Signal</keyword>
<evidence type="ECO:0000259" key="8">
    <source>
        <dbReference type="PROSITE" id="PS50059"/>
    </source>
</evidence>
<name>A0A2U1F875_9PORP</name>